<feature type="region of interest" description="Disordered" evidence="1">
    <location>
        <begin position="51"/>
        <end position="111"/>
    </location>
</feature>
<reference evidence="2" key="1">
    <citation type="journal article" date="2023" name="G3 (Bethesda)">
        <title>Whole genome assembly and annotation of the endangered Caribbean coral Acropora cervicornis.</title>
        <authorList>
            <person name="Selwyn J.D."/>
            <person name="Vollmer S.V."/>
        </authorList>
    </citation>
    <scope>NUCLEOTIDE SEQUENCE</scope>
    <source>
        <strain evidence="2">K2</strain>
    </source>
</reference>
<accession>A0AAD9QMD9</accession>
<protein>
    <submittedName>
        <fullName evidence="2">Uncharacterized protein</fullName>
    </submittedName>
</protein>
<dbReference type="EMBL" id="JARQWQ010000024">
    <property type="protein sequence ID" value="KAK2563970.1"/>
    <property type="molecule type" value="Genomic_DNA"/>
</dbReference>
<reference evidence="2" key="2">
    <citation type="journal article" date="2023" name="Science">
        <title>Genomic signatures of disease resistance in endangered staghorn corals.</title>
        <authorList>
            <person name="Vollmer S.V."/>
            <person name="Selwyn J.D."/>
            <person name="Despard B.A."/>
            <person name="Roesel C.L."/>
        </authorList>
    </citation>
    <scope>NUCLEOTIDE SEQUENCE</scope>
    <source>
        <strain evidence="2">K2</strain>
    </source>
</reference>
<dbReference type="AlphaFoldDB" id="A0AAD9QMD9"/>
<gene>
    <name evidence="2" type="ORF">P5673_012989</name>
</gene>
<name>A0AAD9QMD9_ACRCE</name>
<comment type="caution">
    <text evidence="2">The sequence shown here is derived from an EMBL/GenBank/DDBJ whole genome shotgun (WGS) entry which is preliminary data.</text>
</comment>
<evidence type="ECO:0000313" key="3">
    <source>
        <dbReference type="Proteomes" id="UP001249851"/>
    </source>
</evidence>
<keyword evidence="3" id="KW-1185">Reference proteome</keyword>
<feature type="compositionally biased region" description="Basic residues" evidence="1">
    <location>
        <begin position="88"/>
        <end position="105"/>
    </location>
</feature>
<dbReference type="Proteomes" id="UP001249851">
    <property type="component" value="Unassembled WGS sequence"/>
</dbReference>
<feature type="compositionally biased region" description="Basic and acidic residues" evidence="1">
    <location>
        <begin position="51"/>
        <end position="60"/>
    </location>
</feature>
<organism evidence="2 3">
    <name type="scientific">Acropora cervicornis</name>
    <name type="common">Staghorn coral</name>
    <dbReference type="NCBI Taxonomy" id="6130"/>
    <lineage>
        <taxon>Eukaryota</taxon>
        <taxon>Metazoa</taxon>
        <taxon>Cnidaria</taxon>
        <taxon>Anthozoa</taxon>
        <taxon>Hexacorallia</taxon>
        <taxon>Scleractinia</taxon>
        <taxon>Astrocoeniina</taxon>
        <taxon>Acroporidae</taxon>
        <taxon>Acropora</taxon>
    </lineage>
</organism>
<evidence type="ECO:0000313" key="2">
    <source>
        <dbReference type="EMBL" id="KAK2563970.1"/>
    </source>
</evidence>
<evidence type="ECO:0000256" key="1">
    <source>
        <dbReference type="SAM" id="MobiDB-lite"/>
    </source>
</evidence>
<proteinExistence type="predicted"/>
<sequence length="153" mass="17720">MVLQQCLACNLLITGPTRSCSCGHVLEDPSRFIGGKRFSDYRAMLYGRLEDRRKREEKRMTNNNPVSPKQPPFKTPARAAKFKETRKNTKRRKETTSRQLRKTKKASVPQELHSRFPSALQRINQKILGQNLLWLVLQMESGENRIGLLHDES</sequence>